<dbReference type="PROSITE" id="PS51375">
    <property type="entry name" value="PPR"/>
    <property type="match status" value="3"/>
</dbReference>
<keyword evidence="1" id="KW-0677">Repeat</keyword>
<protein>
    <submittedName>
        <fullName evidence="4">Pentatricopeptide repeat-containing protein</fullName>
    </submittedName>
</protein>
<dbReference type="InterPro" id="IPR011990">
    <property type="entry name" value="TPR-like_helical_dom_sf"/>
</dbReference>
<accession>A0A6A3ANH2</accession>
<dbReference type="EMBL" id="VEPZ02000972">
    <property type="protein sequence ID" value="KAE8706160.1"/>
    <property type="molecule type" value="Genomic_DNA"/>
</dbReference>
<name>A0A6A3ANH2_HIBSY</name>
<evidence type="ECO:0000313" key="4">
    <source>
        <dbReference type="EMBL" id="KAE8706160.1"/>
    </source>
</evidence>
<dbReference type="PANTHER" id="PTHR47926">
    <property type="entry name" value="PENTATRICOPEPTIDE REPEAT-CONTAINING PROTEIN"/>
    <property type="match status" value="1"/>
</dbReference>
<sequence>MPSSSSRLVLQGLSLSRIQKFIPKKWKQSVKPIEFQSDKPFESSDCEKNELNTSTPDFSSMIENLVASFKELLTQGHILKAFKSYSHIRLHVSSTASCDVILRPVSFLLLSCTNLKLLPPGKQLHAQIISLGLEQRPLLVPKLASFYSKFNLLDDARVVAENCKFLHPLPWNLLISSFVKNELYKEALSAYKVMVNKGIIPDSFTYPSVLKACGEELDVDFGRMVHRSISASCHEWNLYVHNALISMYGKFGQLDVARNLFDKMVERDDVSWNTMISCYASRGIWGEAFMLFDRMHTEGVEMNFITWNTIAGGCLRTGNFKRSLELCRHYFSPSNRQPSFTVNPKNLLASRLPPHHRNPRQQPTNPRQQLNPDDLGI</sequence>
<evidence type="ECO:0000313" key="5">
    <source>
        <dbReference type="Proteomes" id="UP000436088"/>
    </source>
</evidence>
<dbReference type="AlphaFoldDB" id="A0A6A3ANH2"/>
<dbReference type="NCBIfam" id="TIGR00756">
    <property type="entry name" value="PPR"/>
    <property type="match status" value="3"/>
</dbReference>
<dbReference type="FunFam" id="1.25.40.10:FF:000682">
    <property type="entry name" value="Pentatricopeptide repeat-containing protein At3g16610"/>
    <property type="match status" value="1"/>
</dbReference>
<feature type="repeat" description="PPR" evidence="2">
    <location>
        <begin position="237"/>
        <end position="267"/>
    </location>
</feature>
<dbReference type="InterPro" id="IPR002885">
    <property type="entry name" value="PPR_rpt"/>
</dbReference>
<evidence type="ECO:0000256" key="2">
    <source>
        <dbReference type="PROSITE-ProRule" id="PRU00708"/>
    </source>
</evidence>
<proteinExistence type="predicted"/>
<dbReference type="Gene3D" id="1.25.40.10">
    <property type="entry name" value="Tetratricopeptide repeat domain"/>
    <property type="match status" value="2"/>
</dbReference>
<evidence type="ECO:0000256" key="3">
    <source>
        <dbReference type="SAM" id="MobiDB-lite"/>
    </source>
</evidence>
<comment type="caution">
    <text evidence="4">The sequence shown here is derived from an EMBL/GenBank/DDBJ whole genome shotgun (WGS) entry which is preliminary data.</text>
</comment>
<feature type="repeat" description="PPR" evidence="2">
    <location>
        <begin position="167"/>
        <end position="201"/>
    </location>
</feature>
<dbReference type="GO" id="GO:0003723">
    <property type="term" value="F:RNA binding"/>
    <property type="evidence" value="ECO:0007669"/>
    <property type="project" value="InterPro"/>
</dbReference>
<organism evidence="4 5">
    <name type="scientific">Hibiscus syriacus</name>
    <name type="common">Rose of Sharon</name>
    <dbReference type="NCBI Taxonomy" id="106335"/>
    <lineage>
        <taxon>Eukaryota</taxon>
        <taxon>Viridiplantae</taxon>
        <taxon>Streptophyta</taxon>
        <taxon>Embryophyta</taxon>
        <taxon>Tracheophyta</taxon>
        <taxon>Spermatophyta</taxon>
        <taxon>Magnoliopsida</taxon>
        <taxon>eudicotyledons</taxon>
        <taxon>Gunneridae</taxon>
        <taxon>Pentapetalae</taxon>
        <taxon>rosids</taxon>
        <taxon>malvids</taxon>
        <taxon>Malvales</taxon>
        <taxon>Malvaceae</taxon>
        <taxon>Malvoideae</taxon>
        <taxon>Hibiscus</taxon>
    </lineage>
</organism>
<feature type="repeat" description="PPR" evidence="2">
    <location>
        <begin position="268"/>
        <end position="302"/>
    </location>
</feature>
<reference evidence="4" key="1">
    <citation type="submission" date="2019-09" db="EMBL/GenBank/DDBJ databases">
        <title>Draft genome information of white flower Hibiscus syriacus.</title>
        <authorList>
            <person name="Kim Y.-M."/>
        </authorList>
    </citation>
    <scope>NUCLEOTIDE SEQUENCE [LARGE SCALE GENOMIC DNA]</scope>
    <source>
        <strain evidence="4">YM2019G1</strain>
    </source>
</reference>
<evidence type="ECO:0000256" key="1">
    <source>
        <dbReference type="ARBA" id="ARBA00022737"/>
    </source>
</evidence>
<feature type="compositionally biased region" description="Low complexity" evidence="3">
    <location>
        <begin position="360"/>
        <end position="377"/>
    </location>
</feature>
<dbReference type="Pfam" id="PF13041">
    <property type="entry name" value="PPR_2"/>
    <property type="match status" value="2"/>
</dbReference>
<feature type="region of interest" description="Disordered" evidence="3">
    <location>
        <begin position="338"/>
        <end position="377"/>
    </location>
</feature>
<dbReference type="GO" id="GO:0009451">
    <property type="term" value="P:RNA modification"/>
    <property type="evidence" value="ECO:0007669"/>
    <property type="project" value="InterPro"/>
</dbReference>
<dbReference type="Pfam" id="PF01535">
    <property type="entry name" value="PPR"/>
    <property type="match status" value="1"/>
</dbReference>
<gene>
    <name evidence="4" type="ORF">F3Y22_tig00110403pilonHSYRG00114</name>
</gene>
<keyword evidence="5" id="KW-1185">Reference proteome</keyword>
<dbReference type="InterPro" id="IPR046960">
    <property type="entry name" value="PPR_At4g14850-like_plant"/>
</dbReference>
<dbReference type="Proteomes" id="UP000436088">
    <property type="component" value="Unassembled WGS sequence"/>
</dbReference>